<keyword evidence="3" id="KW-1185">Reference proteome</keyword>
<name>A0A1J4J595_9EUKA</name>
<feature type="coiled-coil region" evidence="1">
    <location>
        <begin position="27"/>
        <end position="96"/>
    </location>
</feature>
<accession>A0A1J4J595</accession>
<keyword evidence="1" id="KW-0175">Coiled coil</keyword>
<sequence length="184" mass="22232">MSVYYLSKMDGEPDWRQKYKNVKERYNRLCKLRYKSVQEDIKDLQNRIKDHQRMHEETVSEINVENNRLIKQKDRIAEIQRRIRSQRHENERMKSDLMSIDSILNRVLKYPFVKVRCFSPGVYKILINDEMEFQLSKNKSGYLYEPIKIPKIVNLKSFQSEKAFNDANFIDHLLQLVQSTLENQ</sequence>
<evidence type="ECO:0008006" key="4">
    <source>
        <dbReference type="Google" id="ProtNLM"/>
    </source>
</evidence>
<dbReference type="EMBL" id="MLAK01001415">
    <property type="protein sequence ID" value="OHS93319.1"/>
    <property type="molecule type" value="Genomic_DNA"/>
</dbReference>
<evidence type="ECO:0000256" key="1">
    <source>
        <dbReference type="SAM" id="Coils"/>
    </source>
</evidence>
<reference evidence="2" key="1">
    <citation type="submission" date="2016-10" db="EMBL/GenBank/DDBJ databases">
        <authorList>
            <person name="Benchimol M."/>
            <person name="Almeida L.G."/>
            <person name="Vasconcelos A.T."/>
            <person name="Perreira-Neves A."/>
            <person name="Rosa I.A."/>
            <person name="Tasca T."/>
            <person name="Bogo M.R."/>
            <person name="de Souza W."/>
        </authorList>
    </citation>
    <scope>NUCLEOTIDE SEQUENCE [LARGE SCALE GENOMIC DNA]</scope>
    <source>
        <strain evidence="2">K</strain>
    </source>
</reference>
<proteinExistence type="predicted"/>
<dbReference type="AlphaFoldDB" id="A0A1J4J595"/>
<evidence type="ECO:0000313" key="3">
    <source>
        <dbReference type="Proteomes" id="UP000179807"/>
    </source>
</evidence>
<gene>
    <name evidence="2" type="ORF">TRFO_11953</name>
</gene>
<protein>
    <recommendedName>
        <fullName evidence="4">Kinetochore protein SPC25</fullName>
    </recommendedName>
</protein>
<dbReference type="RefSeq" id="XP_068346456.1">
    <property type="nucleotide sequence ID" value="XM_068496334.1"/>
</dbReference>
<comment type="caution">
    <text evidence="2">The sequence shown here is derived from an EMBL/GenBank/DDBJ whole genome shotgun (WGS) entry which is preliminary data.</text>
</comment>
<evidence type="ECO:0000313" key="2">
    <source>
        <dbReference type="EMBL" id="OHS93319.1"/>
    </source>
</evidence>
<dbReference type="GeneID" id="94831038"/>
<organism evidence="2 3">
    <name type="scientific">Tritrichomonas foetus</name>
    <dbReference type="NCBI Taxonomy" id="1144522"/>
    <lineage>
        <taxon>Eukaryota</taxon>
        <taxon>Metamonada</taxon>
        <taxon>Parabasalia</taxon>
        <taxon>Tritrichomonadida</taxon>
        <taxon>Tritrichomonadidae</taxon>
        <taxon>Tritrichomonas</taxon>
    </lineage>
</organism>
<dbReference type="VEuPathDB" id="TrichDB:TRFO_11953"/>
<dbReference type="Proteomes" id="UP000179807">
    <property type="component" value="Unassembled WGS sequence"/>
</dbReference>